<evidence type="ECO:0000256" key="3">
    <source>
        <dbReference type="ARBA" id="ARBA00022692"/>
    </source>
</evidence>
<feature type="compositionally biased region" description="Basic and acidic residues" evidence="8">
    <location>
        <begin position="1"/>
        <end position="14"/>
    </location>
</feature>
<keyword evidence="7 9" id="KW-0472">Membrane</keyword>
<dbReference type="InterPro" id="IPR043760">
    <property type="entry name" value="PycTM_dom"/>
</dbReference>
<evidence type="ECO:0000256" key="5">
    <source>
        <dbReference type="ARBA" id="ARBA00022989"/>
    </source>
</evidence>
<keyword evidence="2" id="KW-1003">Cell membrane</keyword>
<name>A0A7W5ZGQ7_9BACT</name>
<feature type="transmembrane region" description="Helical" evidence="9">
    <location>
        <begin position="50"/>
        <end position="72"/>
    </location>
</feature>
<evidence type="ECO:0000256" key="7">
    <source>
        <dbReference type="ARBA" id="ARBA00023136"/>
    </source>
</evidence>
<evidence type="ECO:0000313" key="11">
    <source>
        <dbReference type="EMBL" id="MBB3836498.1"/>
    </source>
</evidence>
<comment type="caution">
    <text evidence="11">The sequence shown here is derived from an EMBL/GenBank/DDBJ whole genome shotgun (WGS) entry which is preliminary data.</text>
</comment>
<evidence type="ECO:0000313" key="12">
    <source>
        <dbReference type="Proteomes" id="UP000541352"/>
    </source>
</evidence>
<dbReference type="Proteomes" id="UP000541352">
    <property type="component" value="Unassembled WGS sequence"/>
</dbReference>
<gene>
    <name evidence="11" type="ORF">FHS57_000480</name>
</gene>
<comment type="subcellular location">
    <subcellularLocation>
        <location evidence="1">Cell membrane</location>
    </subcellularLocation>
</comment>
<evidence type="ECO:0000256" key="4">
    <source>
        <dbReference type="ARBA" id="ARBA00022741"/>
    </source>
</evidence>
<proteinExistence type="predicted"/>
<feature type="compositionally biased region" description="Basic residues" evidence="8">
    <location>
        <begin position="15"/>
        <end position="24"/>
    </location>
</feature>
<keyword evidence="12" id="KW-1185">Reference proteome</keyword>
<dbReference type="Pfam" id="PF18967">
    <property type="entry name" value="PycTM"/>
    <property type="match status" value="1"/>
</dbReference>
<evidence type="ECO:0000256" key="1">
    <source>
        <dbReference type="ARBA" id="ARBA00004236"/>
    </source>
</evidence>
<evidence type="ECO:0000259" key="10">
    <source>
        <dbReference type="Pfam" id="PF18967"/>
    </source>
</evidence>
<dbReference type="GO" id="GO:0051607">
    <property type="term" value="P:defense response to virus"/>
    <property type="evidence" value="ECO:0007669"/>
    <property type="project" value="UniProtKB-KW"/>
</dbReference>
<protein>
    <recommendedName>
        <fullName evidence="10">Pycsar effector protein domain-containing protein</fullName>
    </recommendedName>
</protein>
<feature type="domain" description="Pycsar effector protein" evidence="10">
    <location>
        <begin position="35"/>
        <end position="191"/>
    </location>
</feature>
<keyword evidence="3 9" id="KW-0812">Transmembrane</keyword>
<evidence type="ECO:0000256" key="9">
    <source>
        <dbReference type="SAM" id="Phobius"/>
    </source>
</evidence>
<evidence type="ECO:0000256" key="2">
    <source>
        <dbReference type="ARBA" id="ARBA00022475"/>
    </source>
</evidence>
<evidence type="ECO:0000256" key="6">
    <source>
        <dbReference type="ARBA" id="ARBA00023118"/>
    </source>
</evidence>
<dbReference type="EMBL" id="JACIBY010000001">
    <property type="protein sequence ID" value="MBB3836498.1"/>
    <property type="molecule type" value="Genomic_DNA"/>
</dbReference>
<dbReference type="GO" id="GO:0005886">
    <property type="term" value="C:plasma membrane"/>
    <property type="evidence" value="ECO:0007669"/>
    <property type="project" value="UniProtKB-SubCell"/>
</dbReference>
<organism evidence="11 12">
    <name type="scientific">Runella defluvii</name>
    <dbReference type="NCBI Taxonomy" id="370973"/>
    <lineage>
        <taxon>Bacteria</taxon>
        <taxon>Pseudomonadati</taxon>
        <taxon>Bacteroidota</taxon>
        <taxon>Cytophagia</taxon>
        <taxon>Cytophagales</taxon>
        <taxon>Spirosomataceae</taxon>
        <taxon>Runella</taxon>
    </lineage>
</organism>
<sequence length="196" mass="22346">MEEFEQPKEKDKSKKEKKKKKKKEGRSAETMFRTTLASHLQLSAMADQKAGLMISINSIIISVVITFLVSEVESNPQLLVPMTLLVLVCLATITLALLSTRPSVRSKAERLTLDKSNIDLLFFGDYLALSRDEYKEAMKQLVTEEERVKETMIDNIYAQGFVIERKYRLLKITYLVFMIGFPLVLLSFLVVLFGVS</sequence>
<keyword evidence="5 9" id="KW-1133">Transmembrane helix</keyword>
<feature type="transmembrane region" description="Helical" evidence="9">
    <location>
        <begin position="174"/>
        <end position="195"/>
    </location>
</feature>
<feature type="transmembrane region" description="Helical" evidence="9">
    <location>
        <begin position="78"/>
        <end position="98"/>
    </location>
</feature>
<dbReference type="AlphaFoldDB" id="A0A7W5ZGQ7"/>
<keyword evidence="4" id="KW-0547">Nucleotide-binding</keyword>
<dbReference type="GO" id="GO:0000166">
    <property type="term" value="F:nucleotide binding"/>
    <property type="evidence" value="ECO:0007669"/>
    <property type="project" value="UniProtKB-KW"/>
</dbReference>
<dbReference type="RefSeq" id="WP_183971243.1">
    <property type="nucleotide sequence ID" value="NZ_JACIBY010000001.1"/>
</dbReference>
<feature type="region of interest" description="Disordered" evidence="8">
    <location>
        <begin position="1"/>
        <end position="28"/>
    </location>
</feature>
<reference evidence="11 12" key="1">
    <citation type="submission" date="2020-08" db="EMBL/GenBank/DDBJ databases">
        <title>Genomic Encyclopedia of Type Strains, Phase IV (KMG-IV): sequencing the most valuable type-strain genomes for metagenomic binning, comparative biology and taxonomic classification.</title>
        <authorList>
            <person name="Goeker M."/>
        </authorList>
    </citation>
    <scope>NUCLEOTIDE SEQUENCE [LARGE SCALE GENOMIC DNA]</scope>
    <source>
        <strain evidence="11 12">DSM 17976</strain>
    </source>
</reference>
<evidence type="ECO:0000256" key="8">
    <source>
        <dbReference type="SAM" id="MobiDB-lite"/>
    </source>
</evidence>
<accession>A0A7W5ZGQ7</accession>
<keyword evidence="6" id="KW-0051">Antiviral defense</keyword>